<comment type="caution">
    <text evidence="1">The sequence shown here is derived from an EMBL/GenBank/DDBJ whole genome shotgun (WGS) entry which is preliminary data.</text>
</comment>
<gene>
    <name evidence="1" type="ORF">QOZ95_001521</name>
</gene>
<dbReference type="Proteomes" id="UP001242811">
    <property type="component" value="Unassembled WGS sequence"/>
</dbReference>
<sequence length="61" mass="7049">MKEVNSFKHGTKVSNLDQEQHLMPVLWPSDTQSEKNYLEIQKNSTQNRHCGGAGLEYLDWS</sequence>
<accession>A0ABU0KVB8</accession>
<name>A0ABU0KVB8_9BACL</name>
<dbReference type="EMBL" id="JAUSWA010000006">
    <property type="protein sequence ID" value="MDQ0493363.1"/>
    <property type="molecule type" value="Genomic_DNA"/>
</dbReference>
<evidence type="ECO:0000313" key="1">
    <source>
        <dbReference type="EMBL" id="MDQ0493363.1"/>
    </source>
</evidence>
<keyword evidence="2" id="KW-1185">Reference proteome</keyword>
<organism evidence="1 2">
    <name type="scientific">Paenibacillus brasilensis</name>
    <dbReference type="NCBI Taxonomy" id="128574"/>
    <lineage>
        <taxon>Bacteria</taxon>
        <taxon>Bacillati</taxon>
        <taxon>Bacillota</taxon>
        <taxon>Bacilli</taxon>
        <taxon>Bacillales</taxon>
        <taxon>Paenibacillaceae</taxon>
        <taxon>Paenibacillus</taxon>
    </lineage>
</organism>
<reference evidence="1 2" key="1">
    <citation type="submission" date="2023-07" db="EMBL/GenBank/DDBJ databases">
        <title>Genomic Encyclopedia of Type Strains, Phase IV (KMG-IV): sequencing the most valuable type-strain genomes for metagenomic binning, comparative biology and taxonomic classification.</title>
        <authorList>
            <person name="Goeker M."/>
        </authorList>
    </citation>
    <scope>NUCLEOTIDE SEQUENCE [LARGE SCALE GENOMIC DNA]</scope>
    <source>
        <strain evidence="1 2">DSM 14914</strain>
    </source>
</reference>
<proteinExistence type="predicted"/>
<evidence type="ECO:0000313" key="2">
    <source>
        <dbReference type="Proteomes" id="UP001242811"/>
    </source>
</evidence>
<protein>
    <submittedName>
        <fullName evidence="1">Uncharacterized protein</fullName>
    </submittedName>
</protein>